<dbReference type="Gene3D" id="3.40.50.2000">
    <property type="entry name" value="Glycogen Phosphorylase B"/>
    <property type="match status" value="2"/>
</dbReference>
<keyword evidence="2" id="KW-0328">Glycosyltransferase</keyword>
<dbReference type="InterPro" id="IPR028098">
    <property type="entry name" value="Glyco_trans_4-like_N"/>
</dbReference>
<dbReference type="AlphaFoldDB" id="A0A3D9LB48"/>
<evidence type="ECO:0000313" key="7">
    <source>
        <dbReference type="EMBL" id="REE03090.1"/>
    </source>
</evidence>
<dbReference type="InterPro" id="IPR001296">
    <property type="entry name" value="Glyco_trans_1"/>
</dbReference>
<evidence type="ECO:0000256" key="1">
    <source>
        <dbReference type="ARBA" id="ARBA00021292"/>
    </source>
</evidence>
<keyword evidence="8" id="KW-1185">Reference proteome</keyword>
<name>A0A3D9LB48_9MICC</name>
<evidence type="ECO:0000259" key="6">
    <source>
        <dbReference type="Pfam" id="PF13439"/>
    </source>
</evidence>
<dbReference type="Pfam" id="PF13439">
    <property type="entry name" value="Glyco_transf_4"/>
    <property type="match status" value="1"/>
</dbReference>
<proteinExistence type="predicted"/>
<evidence type="ECO:0000313" key="8">
    <source>
        <dbReference type="Proteomes" id="UP000256727"/>
    </source>
</evidence>
<reference evidence="7 8" key="1">
    <citation type="submission" date="2018-07" db="EMBL/GenBank/DDBJ databases">
        <title>Sequencing the genomes of 1000 actinobacteria strains.</title>
        <authorList>
            <person name="Klenk H.-P."/>
        </authorList>
    </citation>
    <scope>NUCLEOTIDE SEQUENCE [LARGE SCALE GENOMIC DNA]</scope>
    <source>
        <strain evidence="7 8">DSM 14442</strain>
    </source>
</reference>
<dbReference type="SUPFAM" id="SSF53756">
    <property type="entry name" value="UDP-Glycosyltransferase/glycogen phosphorylase"/>
    <property type="match status" value="1"/>
</dbReference>
<feature type="domain" description="Glycosyltransferase subfamily 4-like N-terminal" evidence="6">
    <location>
        <begin position="26"/>
        <end position="213"/>
    </location>
</feature>
<evidence type="ECO:0000256" key="2">
    <source>
        <dbReference type="ARBA" id="ARBA00022676"/>
    </source>
</evidence>
<comment type="caution">
    <text evidence="7">The sequence shown here is derived from an EMBL/GenBank/DDBJ whole genome shotgun (WGS) entry which is preliminary data.</text>
</comment>
<sequence length="414" mass="43446">MTRPFGVVMVSLHTSPLAQPGQGDAGGMNVYVRQLAITLAAAGHPVWVLTRRDRTGQRVQDLPVPAVPGAARARVVPVPAGPATDVPKEELPRWVDDFAAAAPGALTAAGGCHGDDCRWVVHSHYWLSGLAGLAVAGDLNAPIVHTMHTMAAVKNARDARSSESEEREAAEQQIAAAADLLVANTPAERDELSDHYGADPARIRVIPPGVDTSVFHPDGGAHWPGRSAGLKVLFAGRIQGHKGPQVAIRAAGLVNRRASGVPAVQLHLTGAHSGADKLDLRALVHAAGLEGQCTDSGPVSAQELAEVYRAADVVVVPSFSESFGLVALEAQACGTPVLAHRVGGLAYAVADGETGRLVDGLDPETWAQELERIVADLPAWRRMGQAAARRARTFGWEAMAAHMSEAYEVLSAER</sequence>
<dbReference type="InterPro" id="IPR050194">
    <property type="entry name" value="Glycosyltransferase_grp1"/>
</dbReference>
<dbReference type="Proteomes" id="UP000256727">
    <property type="component" value="Unassembled WGS sequence"/>
</dbReference>
<accession>A0A3D9LB48</accession>
<dbReference type="RefSeq" id="WP_245952084.1">
    <property type="nucleotide sequence ID" value="NZ_QREH01000001.1"/>
</dbReference>
<feature type="domain" description="Glycosyl transferase family 1" evidence="5">
    <location>
        <begin position="231"/>
        <end position="389"/>
    </location>
</feature>
<dbReference type="EMBL" id="QREH01000001">
    <property type="protein sequence ID" value="REE03090.1"/>
    <property type="molecule type" value="Genomic_DNA"/>
</dbReference>
<dbReference type="GO" id="GO:0016757">
    <property type="term" value="F:glycosyltransferase activity"/>
    <property type="evidence" value="ECO:0007669"/>
    <property type="project" value="UniProtKB-KW"/>
</dbReference>
<dbReference type="PANTHER" id="PTHR45947">
    <property type="entry name" value="SULFOQUINOVOSYL TRANSFERASE SQD2"/>
    <property type="match status" value="1"/>
</dbReference>
<dbReference type="GO" id="GO:1901137">
    <property type="term" value="P:carbohydrate derivative biosynthetic process"/>
    <property type="evidence" value="ECO:0007669"/>
    <property type="project" value="UniProtKB-ARBA"/>
</dbReference>
<feature type="coiled-coil region" evidence="4">
    <location>
        <begin position="153"/>
        <end position="180"/>
    </location>
</feature>
<evidence type="ECO:0000256" key="4">
    <source>
        <dbReference type="SAM" id="Coils"/>
    </source>
</evidence>
<organism evidence="7 8">
    <name type="scientific">Citricoccus muralis</name>
    <dbReference type="NCBI Taxonomy" id="169134"/>
    <lineage>
        <taxon>Bacteria</taxon>
        <taxon>Bacillati</taxon>
        <taxon>Actinomycetota</taxon>
        <taxon>Actinomycetes</taxon>
        <taxon>Micrococcales</taxon>
        <taxon>Micrococcaceae</taxon>
        <taxon>Citricoccus</taxon>
    </lineage>
</organism>
<keyword evidence="3 7" id="KW-0808">Transferase</keyword>
<protein>
    <recommendedName>
        <fullName evidence="1">D-inositol 3-phosphate glycosyltransferase</fullName>
    </recommendedName>
</protein>
<gene>
    <name evidence="7" type="ORF">C8E99_0890</name>
</gene>
<dbReference type="Pfam" id="PF00534">
    <property type="entry name" value="Glycos_transf_1"/>
    <property type="match status" value="1"/>
</dbReference>
<dbReference type="PANTHER" id="PTHR45947:SF3">
    <property type="entry name" value="SULFOQUINOVOSYL TRANSFERASE SQD2"/>
    <property type="match status" value="1"/>
</dbReference>
<keyword evidence="4" id="KW-0175">Coiled coil</keyword>
<evidence type="ECO:0000256" key="3">
    <source>
        <dbReference type="ARBA" id="ARBA00022679"/>
    </source>
</evidence>
<evidence type="ECO:0000259" key="5">
    <source>
        <dbReference type="Pfam" id="PF00534"/>
    </source>
</evidence>